<dbReference type="Gene3D" id="3.20.20.30">
    <property type="entry name" value="Luciferase-like domain"/>
    <property type="match status" value="1"/>
</dbReference>
<dbReference type="InterPro" id="IPR036661">
    <property type="entry name" value="Luciferase-like_sf"/>
</dbReference>
<dbReference type="Proteomes" id="UP000824190">
    <property type="component" value="Unassembled WGS sequence"/>
</dbReference>
<dbReference type="PANTHER" id="PTHR42847">
    <property type="entry name" value="ALKANESULFONATE MONOOXYGENASE"/>
    <property type="match status" value="1"/>
</dbReference>
<evidence type="ECO:0000259" key="5">
    <source>
        <dbReference type="Pfam" id="PF00296"/>
    </source>
</evidence>
<organism evidence="6 7">
    <name type="scientific">Candidatus Corynebacterium avicola</name>
    <dbReference type="NCBI Taxonomy" id="2838527"/>
    <lineage>
        <taxon>Bacteria</taxon>
        <taxon>Bacillati</taxon>
        <taxon>Actinomycetota</taxon>
        <taxon>Actinomycetes</taxon>
        <taxon>Mycobacteriales</taxon>
        <taxon>Corynebacteriaceae</taxon>
        <taxon>Corynebacterium</taxon>
    </lineage>
</organism>
<evidence type="ECO:0000256" key="1">
    <source>
        <dbReference type="ARBA" id="ARBA00022630"/>
    </source>
</evidence>
<evidence type="ECO:0000313" key="7">
    <source>
        <dbReference type="Proteomes" id="UP000824190"/>
    </source>
</evidence>
<protein>
    <submittedName>
        <fullName evidence="6">Dimethyl sulfone monooxygenase SfnG</fullName>
    </submittedName>
</protein>
<comment type="caution">
    <text evidence="6">The sequence shown here is derived from an EMBL/GenBank/DDBJ whole genome shotgun (WGS) entry which is preliminary data.</text>
</comment>
<dbReference type="GO" id="GO:0008726">
    <property type="term" value="F:alkanesulfonate monooxygenase activity"/>
    <property type="evidence" value="ECO:0007669"/>
    <property type="project" value="TreeGrafter"/>
</dbReference>
<evidence type="ECO:0000256" key="3">
    <source>
        <dbReference type="ARBA" id="ARBA00023002"/>
    </source>
</evidence>
<dbReference type="GO" id="GO:0046306">
    <property type="term" value="P:alkanesulfonate catabolic process"/>
    <property type="evidence" value="ECO:0007669"/>
    <property type="project" value="TreeGrafter"/>
</dbReference>
<dbReference type="SUPFAM" id="SSF51679">
    <property type="entry name" value="Bacterial luciferase-like"/>
    <property type="match status" value="1"/>
</dbReference>
<dbReference type="AlphaFoldDB" id="A0A9D1RMI9"/>
<accession>A0A9D1RMI9</accession>
<reference evidence="6" key="2">
    <citation type="submission" date="2021-04" db="EMBL/GenBank/DDBJ databases">
        <authorList>
            <person name="Gilroy R."/>
        </authorList>
    </citation>
    <scope>NUCLEOTIDE SEQUENCE</scope>
    <source>
        <strain evidence="6">CHK32-1732</strain>
    </source>
</reference>
<dbReference type="NCBIfam" id="TIGR04021">
    <property type="entry name" value="LLM_DMSO2_sfnG"/>
    <property type="match status" value="1"/>
</dbReference>
<keyword evidence="1" id="KW-0285">Flavoprotein</keyword>
<reference evidence="6" key="1">
    <citation type="journal article" date="2021" name="PeerJ">
        <title>Extensive microbial diversity within the chicken gut microbiome revealed by metagenomics and culture.</title>
        <authorList>
            <person name="Gilroy R."/>
            <person name="Ravi A."/>
            <person name="Getino M."/>
            <person name="Pursley I."/>
            <person name="Horton D.L."/>
            <person name="Alikhan N.F."/>
            <person name="Baker D."/>
            <person name="Gharbi K."/>
            <person name="Hall N."/>
            <person name="Watson M."/>
            <person name="Adriaenssens E.M."/>
            <person name="Foster-Nyarko E."/>
            <person name="Jarju S."/>
            <person name="Secka A."/>
            <person name="Antonio M."/>
            <person name="Oren A."/>
            <person name="Chaudhuri R.R."/>
            <person name="La Ragione R."/>
            <person name="Hildebrand F."/>
            <person name="Pallen M.J."/>
        </authorList>
    </citation>
    <scope>NUCLEOTIDE SEQUENCE</scope>
    <source>
        <strain evidence="6">CHK32-1732</strain>
    </source>
</reference>
<keyword evidence="4 6" id="KW-0503">Monooxygenase</keyword>
<evidence type="ECO:0000256" key="2">
    <source>
        <dbReference type="ARBA" id="ARBA00022643"/>
    </source>
</evidence>
<dbReference type="InterPro" id="IPR011251">
    <property type="entry name" value="Luciferase-like_dom"/>
</dbReference>
<evidence type="ECO:0000256" key="4">
    <source>
        <dbReference type="ARBA" id="ARBA00023033"/>
    </source>
</evidence>
<gene>
    <name evidence="6" type="primary">sfnG</name>
    <name evidence="6" type="ORF">H9870_04080</name>
</gene>
<dbReference type="EMBL" id="DXGC01000039">
    <property type="protein sequence ID" value="HIW90828.1"/>
    <property type="molecule type" value="Genomic_DNA"/>
</dbReference>
<feature type="domain" description="Luciferase-like" evidence="5">
    <location>
        <begin position="14"/>
        <end position="330"/>
    </location>
</feature>
<name>A0A9D1RMI9_9CORY</name>
<dbReference type="InterPro" id="IPR050172">
    <property type="entry name" value="SsuD_RutA_monooxygenase"/>
</dbReference>
<dbReference type="Pfam" id="PF00296">
    <property type="entry name" value="Bac_luciferase"/>
    <property type="match status" value="1"/>
</dbReference>
<evidence type="ECO:0000313" key="6">
    <source>
        <dbReference type="EMBL" id="HIW90828.1"/>
    </source>
</evidence>
<proteinExistence type="predicted"/>
<keyword evidence="2" id="KW-0288">FMN</keyword>
<dbReference type="PANTHER" id="PTHR42847:SF4">
    <property type="entry name" value="ALKANESULFONATE MONOOXYGENASE-RELATED"/>
    <property type="match status" value="1"/>
</dbReference>
<dbReference type="CDD" id="cd01094">
    <property type="entry name" value="Alkanesulfonate_monoxygenase"/>
    <property type="match status" value="1"/>
</dbReference>
<dbReference type="InterPro" id="IPR024014">
    <property type="entry name" value="DMSO2_SphG"/>
</dbReference>
<keyword evidence="3" id="KW-0560">Oxidoreductase</keyword>
<sequence length="372" mass="41648">MSTGSIRNPEDLQFAYWVPNVSGGLVVSEVEQRTDWGIEYNRELARNAENAGFDYALSQVRYLGSYGAESQHESVSFSLSLLEATERLKVIAAVHPGLWQPAVLANLATTASELYDGRIALNIVSGWLKDEFQKFGEPWLEHDERYRRSGEFLQVLRAIFESDHADFQGDFYRLHDYSISPHPKVAPELFQGGNSTAAQFNGGNYSDWYFINGKPVDEVKAQIDDVRRFADQAGRDTKIGVNAFVILEDTEKEAHDKLRHIVDNASHGAVEGFRQSVKQAGQSTSDGKGMWSDSTLEDLVQYNDGFRTGLIGTREQIEERIDELRKVGVDLILTGYLHFDEEVRRFGEEIIQPLRAGTESAAPAHSPVSVNA</sequence>